<dbReference type="AlphaFoldDB" id="A0A1M6UA53"/>
<dbReference type="Proteomes" id="UP000183997">
    <property type="component" value="Unassembled WGS sequence"/>
</dbReference>
<name>A0A1M6UA53_9FIRM</name>
<keyword evidence="2" id="KW-1185">Reference proteome</keyword>
<organism evidence="1 2">
    <name type="scientific">Desulforamulus aeronauticus DSM 10349</name>
    <dbReference type="NCBI Taxonomy" id="1121421"/>
    <lineage>
        <taxon>Bacteria</taxon>
        <taxon>Bacillati</taxon>
        <taxon>Bacillota</taxon>
        <taxon>Clostridia</taxon>
        <taxon>Eubacteriales</taxon>
        <taxon>Peptococcaceae</taxon>
        <taxon>Desulforamulus</taxon>
    </lineage>
</organism>
<evidence type="ECO:0000313" key="2">
    <source>
        <dbReference type="Proteomes" id="UP000183997"/>
    </source>
</evidence>
<sequence length="49" mass="5865">MQYLLTWIEGEEVFYRLVPNLNFDRSLLEEKNLIVTELAEGTEQEQKPH</sequence>
<reference evidence="2" key="1">
    <citation type="submission" date="2016-11" db="EMBL/GenBank/DDBJ databases">
        <authorList>
            <person name="Varghese N."/>
            <person name="Submissions S."/>
        </authorList>
    </citation>
    <scope>NUCLEOTIDE SEQUENCE [LARGE SCALE GENOMIC DNA]</scope>
    <source>
        <strain evidence="2">DSM 10349</strain>
    </source>
</reference>
<protein>
    <submittedName>
        <fullName evidence="1">Uncharacterized protein</fullName>
    </submittedName>
</protein>
<accession>A0A1M6UA53</accession>
<dbReference type="RefSeq" id="WP_175549018.1">
    <property type="nucleotide sequence ID" value="NZ_FRAR01000019.1"/>
</dbReference>
<proteinExistence type="predicted"/>
<dbReference type="STRING" id="1121421.SAMN02745123_02669"/>
<evidence type="ECO:0000313" key="1">
    <source>
        <dbReference type="EMBL" id="SHK66040.1"/>
    </source>
</evidence>
<dbReference type="EMBL" id="FRAR01000019">
    <property type="protein sequence ID" value="SHK66040.1"/>
    <property type="molecule type" value="Genomic_DNA"/>
</dbReference>
<gene>
    <name evidence="1" type="ORF">SAMN02745123_02669</name>
</gene>